<dbReference type="Proteomes" id="UP000494160">
    <property type="component" value="Unassembled WGS sequence"/>
</dbReference>
<evidence type="ECO:0000313" key="2">
    <source>
        <dbReference type="EMBL" id="GET11543.1"/>
    </source>
</evidence>
<organism evidence="2 3">
    <name type="scientific">Ligilactobacillus agilis</name>
    <dbReference type="NCBI Taxonomy" id="1601"/>
    <lineage>
        <taxon>Bacteria</taxon>
        <taxon>Bacillati</taxon>
        <taxon>Bacillota</taxon>
        <taxon>Bacilli</taxon>
        <taxon>Lactobacillales</taxon>
        <taxon>Lactobacillaceae</taxon>
        <taxon>Ligilactobacillus</taxon>
    </lineage>
</organism>
<sequence length="60" mass="7101">MKYLTPILDTNRLRLRPLSVDDASEMFHNWASNPQVTKYLTWPTHSDESLTRKSLLVREK</sequence>
<accession>A0A6F9Y1W2</accession>
<gene>
    <name evidence="2" type="ORF">SN811_00430</name>
</gene>
<evidence type="ECO:0000259" key="1">
    <source>
        <dbReference type="Pfam" id="PF13302"/>
    </source>
</evidence>
<dbReference type="EMBL" id="BLAP01000003">
    <property type="protein sequence ID" value="GET11543.1"/>
    <property type="molecule type" value="Genomic_DNA"/>
</dbReference>
<dbReference type="Pfam" id="PF13302">
    <property type="entry name" value="Acetyltransf_3"/>
    <property type="match status" value="1"/>
</dbReference>
<dbReference type="InterPro" id="IPR000182">
    <property type="entry name" value="GNAT_dom"/>
</dbReference>
<dbReference type="AlphaFoldDB" id="A0A6F9Y1W2"/>
<evidence type="ECO:0000313" key="3">
    <source>
        <dbReference type="Proteomes" id="UP000494160"/>
    </source>
</evidence>
<dbReference type="SUPFAM" id="SSF55729">
    <property type="entry name" value="Acyl-CoA N-acyltransferases (Nat)"/>
    <property type="match status" value="1"/>
</dbReference>
<feature type="domain" description="N-acetyltransferase" evidence="1">
    <location>
        <begin position="12"/>
        <end position="49"/>
    </location>
</feature>
<dbReference type="GO" id="GO:0016747">
    <property type="term" value="F:acyltransferase activity, transferring groups other than amino-acyl groups"/>
    <property type="evidence" value="ECO:0007669"/>
    <property type="project" value="InterPro"/>
</dbReference>
<reference evidence="2 3" key="1">
    <citation type="submission" date="2019-10" db="EMBL/GenBank/DDBJ databases">
        <title>Lactobacillus agilis SN811 Whole Genome Sequencing Project.</title>
        <authorList>
            <person name="Suzuki S."/>
            <person name="Endo A."/>
            <person name="Maeno S."/>
            <person name="Shiwa Y."/>
            <person name="Matsutani M."/>
            <person name="Kajikawa A."/>
        </authorList>
    </citation>
    <scope>NUCLEOTIDE SEQUENCE [LARGE SCALE GENOMIC DNA]</scope>
    <source>
        <strain evidence="2 3">SN811</strain>
    </source>
</reference>
<dbReference type="Gene3D" id="3.40.630.30">
    <property type="match status" value="1"/>
</dbReference>
<comment type="caution">
    <text evidence="2">The sequence shown here is derived from an EMBL/GenBank/DDBJ whole genome shotgun (WGS) entry which is preliminary data.</text>
</comment>
<proteinExistence type="predicted"/>
<protein>
    <recommendedName>
        <fullName evidence="1">N-acetyltransferase domain-containing protein</fullName>
    </recommendedName>
</protein>
<dbReference type="InterPro" id="IPR016181">
    <property type="entry name" value="Acyl_CoA_acyltransferase"/>
</dbReference>
<name>A0A6F9Y1W2_9LACO</name>